<proteinExistence type="predicted"/>
<evidence type="ECO:0008006" key="4">
    <source>
        <dbReference type="Google" id="ProtNLM"/>
    </source>
</evidence>
<evidence type="ECO:0000256" key="1">
    <source>
        <dbReference type="SAM" id="Phobius"/>
    </source>
</evidence>
<reference evidence="2 3" key="1">
    <citation type="submission" date="2022-03" db="EMBL/GenBank/DDBJ databases">
        <title>Pseudonocardia alaer sp. nov., a novel actinomycete isolated from reed forest soil.</title>
        <authorList>
            <person name="Wang L."/>
        </authorList>
    </citation>
    <scope>NUCLEOTIDE SEQUENCE [LARGE SCALE GENOMIC DNA]</scope>
    <source>
        <strain evidence="2 3">Y-16303</strain>
    </source>
</reference>
<sequence>MSQIESARRSGAGARTALQVTAVLSTIEVLFQGATAGQILSGTGAAEGVHGAGAIAFHVLSALMLISAVMLWRATRGSIWPTVISAVVFLVGLLQAYLGDIGVLAVHVPLALALTLGTAWVLTWSFLGGRTVQARHSA</sequence>
<dbReference type="RefSeq" id="WP_241042270.1">
    <property type="nucleotide sequence ID" value="NZ_BAAAJF010000038.1"/>
</dbReference>
<feature type="transmembrane region" description="Helical" evidence="1">
    <location>
        <begin position="12"/>
        <end position="31"/>
    </location>
</feature>
<keyword evidence="1" id="KW-0472">Membrane</keyword>
<keyword evidence="1" id="KW-1133">Transmembrane helix</keyword>
<protein>
    <recommendedName>
        <fullName evidence="4">DUF423 domain-containing protein</fullName>
    </recommendedName>
</protein>
<dbReference type="Proteomes" id="UP001299970">
    <property type="component" value="Unassembled WGS sequence"/>
</dbReference>
<dbReference type="EMBL" id="JAKXMK010000043">
    <property type="protein sequence ID" value="MCH6171467.1"/>
    <property type="molecule type" value="Genomic_DNA"/>
</dbReference>
<feature type="transmembrane region" description="Helical" evidence="1">
    <location>
        <begin position="51"/>
        <end position="72"/>
    </location>
</feature>
<organism evidence="2 3">
    <name type="scientific">Pseudonocardia alaniniphila</name>
    <dbReference type="NCBI Taxonomy" id="75291"/>
    <lineage>
        <taxon>Bacteria</taxon>
        <taxon>Bacillati</taxon>
        <taxon>Actinomycetota</taxon>
        <taxon>Actinomycetes</taxon>
        <taxon>Pseudonocardiales</taxon>
        <taxon>Pseudonocardiaceae</taxon>
        <taxon>Pseudonocardia</taxon>
    </lineage>
</organism>
<keyword evidence="1" id="KW-0812">Transmembrane</keyword>
<feature type="transmembrane region" description="Helical" evidence="1">
    <location>
        <begin position="104"/>
        <end position="127"/>
    </location>
</feature>
<accession>A0ABS9TSC8</accession>
<comment type="caution">
    <text evidence="2">The sequence shown here is derived from an EMBL/GenBank/DDBJ whole genome shotgun (WGS) entry which is preliminary data.</text>
</comment>
<keyword evidence="3" id="KW-1185">Reference proteome</keyword>
<evidence type="ECO:0000313" key="3">
    <source>
        <dbReference type="Proteomes" id="UP001299970"/>
    </source>
</evidence>
<feature type="transmembrane region" description="Helical" evidence="1">
    <location>
        <begin position="79"/>
        <end position="98"/>
    </location>
</feature>
<evidence type="ECO:0000313" key="2">
    <source>
        <dbReference type="EMBL" id="MCH6171467.1"/>
    </source>
</evidence>
<name>A0ABS9TSC8_9PSEU</name>
<gene>
    <name evidence="2" type="ORF">MMF94_37735</name>
</gene>